<reference evidence="5" key="1">
    <citation type="submission" date="2021-03" db="EMBL/GenBank/DDBJ databases">
        <authorList>
            <person name="Tagirdzhanova G."/>
        </authorList>
    </citation>
    <scope>NUCLEOTIDE SEQUENCE</scope>
</reference>
<evidence type="ECO:0000313" key="5">
    <source>
        <dbReference type="EMBL" id="CAF9903156.1"/>
    </source>
</evidence>
<evidence type="ECO:0000256" key="2">
    <source>
        <dbReference type="ARBA" id="ARBA00022771"/>
    </source>
</evidence>
<comment type="caution">
    <text evidence="5">The sequence shown here is derived from an EMBL/GenBank/DDBJ whole genome shotgun (WGS) entry which is preliminary data.</text>
</comment>
<dbReference type="PROSITE" id="PS01360">
    <property type="entry name" value="ZF_MYND_1"/>
    <property type="match status" value="1"/>
</dbReference>
<accession>A0A8H3EHL8</accession>
<protein>
    <recommendedName>
        <fullName evidence="4">MYND-type domain-containing protein</fullName>
    </recommendedName>
</protein>
<dbReference type="GO" id="GO:0008270">
    <property type="term" value="F:zinc ion binding"/>
    <property type="evidence" value="ECO:0007669"/>
    <property type="project" value="UniProtKB-KW"/>
</dbReference>
<evidence type="ECO:0000259" key="4">
    <source>
        <dbReference type="PROSITE" id="PS01360"/>
    </source>
</evidence>
<keyword evidence="1" id="KW-0479">Metal-binding</keyword>
<evidence type="ECO:0000256" key="3">
    <source>
        <dbReference type="ARBA" id="ARBA00022833"/>
    </source>
</evidence>
<keyword evidence="6" id="KW-1185">Reference proteome</keyword>
<feature type="domain" description="MYND-type" evidence="4">
    <location>
        <begin position="322"/>
        <end position="368"/>
    </location>
</feature>
<evidence type="ECO:0000313" key="6">
    <source>
        <dbReference type="Proteomes" id="UP000664521"/>
    </source>
</evidence>
<dbReference type="Proteomes" id="UP000664521">
    <property type="component" value="Unassembled WGS sequence"/>
</dbReference>
<dbReference type="InterPro" id="IPR046341">
    <property type="entry name" value="SET_dom_sf"/>
</dbReference>
<gene>
    <name evidence="5" type="ORF">HETSPECPRED_000135</name>
</gene>
<sequence length="610" mass="67953">MATGKDRHFSIEAIGSAIHRNPYEPGNYLTRVDHYERLGFPDLAAGDAYKALLLSDEIQDDCGEYHEKAVAALEAATVDFDDINGKWTRTIQLEFEKCALFSEKSLRDGELGDSPSQEDGADPTSSQIYVAERAAHQSYQILTRTLTDCGCLKSAYDFANRGHQAFPNDRCFLDTREEIVGISRASSTDRDRKSTDQPVVGSMIDLPEQGSVRRDLYPWNKHEPDRFANEKLAELNSRLREVAPKCEVRTVALPLLHEQSIQSNGSTDEVHTRQCPNISPKAAQPAITQLGLFATEDIAAYENVLHERSILAANNRLNDVLCDACSAPLPPISAESAPLPSCPDCEDTVFCSPTCQSLALSLYHPAVCNKPDFDVLAKDPSPEASASALYLALLGRTLAMSQSQNCHPLDLPEIKYLWGDFTLSDSNSTSSAPHTDMTRRRRLPFTFHDNILAPLHMLEKMDIDIFAHGDRCDTWVINTLYAKLRGTASARFSTTDPRRRGPEVCAVHPMWCLANHSCAPNVKWEWGGEIKFEARGGREVVRWGPVEEGEEEEGRWDGGILKGEEILNHYCDVELGVKERREWAVGALGGMCMCRRCVWEDEFGEDSRNG</sequence>
<dbReference type="EMBL" id="CAJPDS010000001">
    <property type="protein sequence ID" value="CAF9903156.1"/>
    <property type="molecule type" value="Genomic_DNA"/>
</dbReference>
<organism evidence="5 6">
    <name type="scientific">Heterodermia speciosa</name>
    <dbReference type="NCBI Taxonomy" id="116794"/>
    <lineage>
        <taxon>Eukaryota</taxon>
        <taxon>Fungi</taxon>
        <taxon>Dikarya</taxon>
        <taxon>Ascomycota</taxon>
        <taxon>Pezizomycotina</taxon>
        <taxon>Lecanoromycetes</taxon>
        <taxon>OSLEUM clade</taxon>
        <taxon>Lecanoromycetidae</taxon>
        <taxon>Caliciales</taxon>
        <taxon>Physciaceae</taxon>
        <taxon>Heterodermia</taxon>
    </lineage>
</organism>
<keyword evidence="2" id="KW-0863">Zinc-finger</keyword>
<dbReference type="AlphaFoldDB" id="A0A8H3EHL8"/>
<dbReference type="SUPFAM" id="SSF82199">
    <property type="entry name" value="SET domain"/>
    <property type="match status" value="1"/>
</dbReference>
<name>A0A8H3EHL8_9LECA</name>
<dbReference type="SUPFAM" id="SSF144232">
    <property type="entry name" value="HIT/MYND zinc finger-like"/>
    <property type="match status" value="1"/>
</dbReference>
<dbReference type="OrthoDB" id="438641at2759"/>
<dbReference type="PANTHER" id="PTHR12197:SF273">
    <property type="entry name" value="MYND-TYPE ZINC FINGER PROTEIN SAMB"/>
    <property type="match status" value="1"/>
</dbReference>
<evidence type="ECO:0000256" key="1">
    <source>
        <dbReference type="ARBA" id="ARBA00022723"/>
    </source>
</evidence>
<dbReference type="InterPro" id="IPR002893">
    <property type="entry name" value="Znf_MYND"/>
</dbReference>
<dbReference type="InterPro" id="IPR050869">
    <property type="entry name" value="H3K4_H4K5_MeTrfase"/>
</dbReference>
<keyword evidence="3" id="KW-0862">Zinc</keyword>
<dbReference type="Gene3D" id="2.170.270.10">
    <property type="entry name" value="SET domain"/>
    <property type="match status" value="1"/>
</dbReference>
<dbReference type="PANTHER" id="PTHR12197">
    <property type="entry name" value="HISTONE-LYSINE N-METHYLTRANSFERASE SMYD"/>
    <property type="match status" value="1"/>
</dbReference>
<proteinExistence type="predicted"/>
<dbReference type="GO" id="GO:0005634">
    <property type="term" value="C:nucleus"/>
    <property type="evidence" value="ECO:0007669"/>
    <property type="project" value="TreeGrafter"/>
</dbReference>